<evidence type="ECO:0000256" key="2">
    <source>
        <dbReference type="SAM" id="SignalP"/>
    </source>
</evidence>
<keyword evidence="2" id="KW-0732">Signal</keyword>
<dbReference type="EMBL" id="SDIL01000112">
    <property type="protein sequence ID" value="RXK36006.1"/>
    <property type="molecule type" value="Genomic_DNA"/>
</dbReference>
<dbReference type="OMA" id="LWWVAQS"/>
<evidence type="ECO:0000313" key="3">
    <source>
        <dbReference type="EMBL" id="RXK36006.1"/>
    </source>
</evidence>
<accession>A0A4Q1BDG2</accession>
<gene>
    <name evidence="3" type="ORF">M231_06720</name>
</gene>
<proteinExistence type="predicted"/>
<organism evidence="3 4">
    <name type="scientific">Tremella mesenterica</name>
    <name type="common">Jelly fungus</name>
    <dbReference type="NCBI Taxonomy" id="5217"/>
    <lineage>
        <taxon>Eukaryota</taxon>
        <taxon>Fungi</taxon>
        <taxon>Dikarya</taxon>
        <taxon>Basidiomycota</taxon>
        <taxon>Agaricomycotina</taxon>
        <taxon>Tremellomycetes</taxon>
        <taxon>Tremellales</taxon>
        <taxon>Tremellaceae</taxon>
        <taxon>Tremella</taxon>
    </lineage>
</organism>
<protein>
    <submittedName>
        <fullName evidence="3">Uncharacterized protein</fullName>
    </submittedName>
</protein>
<feature type="signal peptide" evidence="2">
    <location>
        <begin position="1"/>
        <end position="24"/>
    </location>
</feature>
<dbReference type="VEuPathDB" id="FungiDB:TREMEDRAFT_60832"/>
<feature type="region of interest" description="Disordered" evidence="1">
    <location>
        <begin position="130"/>
        <end position="164"/>
    </location>
</feature>
<name>A0A4Q1BDG2_TREME</name>
<evidence type="ECO:0000313" key="4">
    <source>
        <dbReference type="Proteomes" id="UP000289152"/>
    </source>
</evidence>
<keyword evidence="4" id="KW-1185">Reference proteome</keyword>
<comment type="caution">
    <text evidence="3">The sequence shown here is derived from an EMBL/GenBank/DDBJ whole genome shotgun (WGS) entry which is preliminary data.</text>
</comment>
<reference evidence="3 4" key="1">
    <citation type="submission" date="2016-06" db="EMBL/GenBank/DDBJ databases">
        <title>Evolution of pathogenesis and genome organization in the Tremellales.</title>
        <authorList>
            <person name="Cuomo C."/>
            <person name="Litvintseva A."/>
            <person name="Heitman J."/>
            <person name="Chen Y."/>
            <person name="Sun S."/>
            <person name="Springer D."/>
            <person name="Dromer F."/>
            <person name="Young S."/>
            <person name="Zeng Q."/>
            <person name="Chapman S."/>
            <person name="Gujja S."/>
            <person name="Saif S."/>
            <person name="Birren B."/>
        </authorList>
    </citation>
    <scope>NUCLEOTIDE SEQUENCE [LARGE SCALE GENOMIC DNA]</scope>
    <source>
        <strain evidence="3 4">ATCC 28783</strain>
    </source>
</reference>
<dbReference type="OrthoDB" id="2576580at2759"/>
<dbReference type="STRING" id="5217.A0A4Q1BDG2"/>
<dbReference type="Proteomes" id="UP000289152">
    <property type="component" value="Unassembled WGS sequence"/>
</dbReference>
<evidence type="ECO:0000256" key="1">
    <source>
        <dbReference type="SAM" id="MobiDB-lite"/>
    </source>
</evidence>
<feature type="compositionally biased region" description="Low complexity" evidence="1">
    <location>
        <begin position="131"/>
        <end position="162"/>
    </location>
</feature>
<feature type="chain" id="PRO_5020778003" evidence="2">
    <location>
        <begin position="25"/>
        <end position="187"/>
    </location>
</feature>
<dbReference type="AlphaFoldDB" id="A0A4Q1BDG2"/>
<dbReference type="InParanoid" id="A0A4Q1BDG2"/>
<sequence length="187" mass="19638">MFSFSTFTLTFTIISSLFISSVLGQSDLKVLKPTADLWWVAQSVNTLAWSGNTPQSFSVFLNNADEKILTSKLALVSVEPIYEYSKDVNPGNVTPGTGYTIQLTDILNSSNIWAESDKFEIKAVGSTYPPQTTSAVPSGSSSPSGSQSSGSTTPSGSQSATSNAGDHTLVPTGLIGGILVLCVVLVF</sequence>